<dbReference type="STRING" id="1314771.A0A197JZV5"/>
<keyword evidence="2" id="KW-0285">Flavoprotein</keyword>
<dbReference type="AlphaFoldDB" id="A0A197JZV5"/>
<dbReference type="PRINTS" id="PR00420">
    <property type="entry name" value="RNGMNOXGNASE"/>
</dbReference>
<dbReference type="EMBL" id="KV442038">
    <property type="protein sequence ID" value="OAQ29976.1"/>
    <property type="molecule type" value="Genomic_DNA"/>
</dbReference>
<dbReference type="Proteomes" id="UP000078512">
    <property type="component" value="Unassembled WGS sequence"/>
</dbReference>
<evidence type="ECO:0000256" key="4">
    <source>
        <dbReference type="ARBA" id="ARBA00023002"/>
    </source>
</evidence>
<dbReference type="PANTHER" id="PTHR47356:SF2">
    <property type="entry name" value="FAD-BINDING DOMAIN-CONTAINING PROTEIN-RELATED"/>
    <property type="match status" value="1"/>
</dbReference>
<evidence type="ECO:0000313" key="7">
    <source>
        <dbReference type="Proteomes" id="UP000078512"/>
    </source>
</evidence>
<evidence type="ECO:0000259" key="5">
    <source>
        <dbReference type="Pfam" id="PF01494"/>
    </source>
</evidence>
<name>A0A197JZV5_9FUNG</name>
<reference evidence="6 7" key="1">
    <citation type="submission" date="2016-05" db="EMBL/GenBank/DDBJ databases">
        <title>Genome sequencing reveals origins of a unique bacterial endosymbiosis in the earliest lineages of terrestrial Fungi.</title>
        <authorList>
            <consortium name="DOE Joint Genome Institute"/>
            <person name="Uehling J."/>
            <person name="Gryganskyi A."/>
            <person name="Hameed K."/>
            <person name="Tschaplinski T."/>
            <person name="Misztal P."/>
            <person name="Wu S."/>
            <person name="Desiro A."/>
            <person name="Vande Pol N."/>
            <person name="Du Z.-Y."/>
            <person name="Zienkiewicz A."/>
            <person name="Zienkiewicz K."/>
            <person name="Morin E."/>
            <person name="Tisserant E."/>
            <person name="Splivallo R."/>
            <person name="Hainaut M."/>
            <person name="Henrissat B."/>
            <person name="Ohm R."/>
            <person name="Kuo A."/>
            <person name="Yan J."/>
            <person name="Lipzen A."/>
            <person name="Nolan M."/>
            <person name="Labutti K."/>
            <person name="Barry K."/>
            <person name="Goldstein A."/>
            <person name="Labbe J."/>
            <person name="Schadt C."/>
            <person name="Tuskan G."/>
            <person name="Grigoriev I."/>
            <person name="Martin F."/>
            <person name="Vilgalys R."/>
            <person name="Bonito G."/>
        </authorList>
    </citation>
    <scope>NUCLEOTIDE SEQUENCE [LARGE SCALE GENOMIC DNA]</scope>
    <source>
        <strain evidence="6 7">AG-77</strain>
    </source>
</reference>
<comment type="similarity">
    <text evidence="1">Belongs to the paxM FAD-dependent monooxygenase family.</text>
</comment>
<evidence type="ECO:0000256" key="1">
    <source>
        <dbReference type="ARBA" id="ARBA00007992"/>
    </source>
</evidence>
<evidence type="ECO:0000256" key="2">
    <source>
        <dbReference type="ARBA" id="ARBA00022630"/>
    </source>
</evidence>
<gene>
    <name evidence="6" type="ORF">K457DRAFT_31981</name>
</gene>
<dbReference type="PANTHER" id="PTHR47356">
    <property type="entry name" value="FAD-DEPENDENT MONOOXYGENASE ASQG-RELATED"/>
    <property type="match status" value="1"/>
</dbReference>
<dbReference type="SUPFAM" id="SSF51905">
    <property type="entry name" value="FAD/NAD(P)-binding domain"/>
    <property type="match status" value="1"/>
</dbReference>
<dbReference type="InterPro" id="IPR050562">
    <property type="entry name" value="FAD_mOase_fung"/>
</dbReference>
<feature type="domain" description="FAD-binding" evidence="5">
    <location>
        <begin position="25"/>
        <end position="198"/>
    </location>
</feature>
<dbReference type="OrthoDB" id="655030at2759"/>
<dbReference type="Pfam" id="PF01494">
    <property type="entry name" value="FAD_binding_3"/>
    <property type="match status" value="2"/>
</dbReference>
<keyword evidence="4" id="KW-0560">Oxidoreductase</keyword>
<dbReference type="GO" id="GO:0071949">
    <property type="term" value="F:FAD binding"/>
    <property type="evidence" value="ECO:0007669"/>
    <property type="project" value="InterPro"/>
</dbReference>
<dbReference type="GO" id="GO:0004497">
    <property type="term" value="F:monooxygenase activity"/>
    <property type="evidence" value="ECO:0007669"/>
    <property type="project" value="InterPro"/>
</dbReference>
<dbReference type="InterPro" id="IPR002938">
    <property type="entry name" value="FAD-bd"/>
</dbReference>
<dbReference type="InterPro" id="IPR036188">
    <property type="entry name" value="FAD/NAD-bd_sf"/>
</dbReference>
<feature type="domain" description="FAD-binding" evidence="5">
    <location>
        <begin position="323"/>
        <end position="404"/>
    </location>
</feature>
<keyword evidence="3" id="KW-0274">FAD</keyword>
<keyword evidence="7" id="KW-1185">Reference proteome</keyword>
<protein>
    <submittedName>
        <fullName evidence="6">FAD/NAD(P)-binding domain-containing protein</fullName>
    </submittedName>
</protein>
<organism evidence="6 7">
    <name type="scientific">Linnemannia elongata AG-77</name>
    <dbReference type="NCBI Taxonomy" id="1314771"/>
    <lineage>
        <taxon>Eukaryota</taxon>
        <taxon>Fungi</taxon>
        <taxon>Fungi incertae sedis</taxon>
        <taxon>Mucoromycota</taxon>
        <taxon>Mortierellomycotina</taxon>
        <taxon>Mortierellomycetes</taxon>
        <taxon>Mortierellales</taxon>
        <taxon>Mortierellaceae</taxon>
        <taxon>Linnemannia</taxon>
    </lineage>
</organism>
<evidence type="ECO:0000256" key="3">
    <source>
        <dbReference type="ARBA" id="ARBA00022827"/>
    </source>
</evidence>
<accession>A0A197JZV5</accession>
<dbReference type="Gene3D" id="3.50.50.60">
    <property type="entry name" value="FAD/NAD(P)-binding domain"/>
    <property type="match status" value="1"/>
</dbReference>
<proteinExistence type="inferred from homology"/>
<sequence length="483" mass="53209">MTTFIAQASQTSQPQYVDPTKKRPKVLIAGGGLGGLSLGMLLQQTDIPYEIFERATEPKALGSAIALSAATDALFKQCNIYDEFVSLGKKTLALQVIANEQRRVDYKMDFSAQEEVLGAIGHVIARPALHDLLFRQIPKDRMHMGKRILSTDDQGDKGITVTFSDRTTASGDILIGADGAYSAVRQNLFKRLKAQNKLPAADDVPLPYSTVCLVGQTRPLDPAVFPHLLQDDCQFINTLGENKPWAWITLTTQQGTVCWSIIRFVEELKTSVDDKNNNQTVDQEWGPEAAEAMCNEVRQFPVMSGNEANPWTLGDLINHTPKDLISKVKLEEIVFETWFGGRTVLMGDACHKLNPAGGVGCQNAMHDAIILANWINALPSDPTCKDIESAFRSYQDERLPWIQTASNSTRFYRTMASGGIMAGLLRFCAKHMPEWAKRKMLVVLGGNRPQCSFLPLIEDKGSVPPAFQPSLLATKPKSLATSV</sequence>
<evidence type="ECO:0000313" key="6">
    <source>
        <dbReference type="EMBL" id="OAQ29976.1"/>
    </source>
</evidence>